<dbReference type="Proteomes" id="UP000824540">
    <property type="component" value="Unassembled WGS sequence"/>
</dbReference>
<organism evidence="1 2">
    <name type="scientific">Albula glossodonta</name>
    <name type="common">roundjaw bonefish</name>
    <dbReference type="NCBI Taxonomy" id="121402"/>
    <lineage>
        <taxon>Eukaryota</taxon>
        <taxon>Metazoa</taxon>
        <taxon>Chordata</taxon>
        <taxon>Craniata</taxon>
        <taxon>Vertebrata</taxon>
        <taxon>Euteleostomi</taxon>
        <taxon>Actinopterygii</taxon>
        <taxon>Neopterygii</taxon>
        <taxon>Teleostei</taxon>
        <taxon>Albuliformes</taxon>
        <taxon>Albulidae</taxon>
        <taxon>Albula</taxon>
    </lineage>
</organism>
<evidence type="ECO:0000313" key="1">
    <source>
        <dbReference type="EMBL" id="KAG9346798.1"/>
    </source>
</evidence>
<comment type="caution">
    <text evidence="1">The sequence shown here is derived from an EMBL/GenBank/DDBJ whole genome shotgun (WGS) entry which is preliminary data.</text>
</comment>
<accession>A0A8T2PBA6</accession>
<gene>
    <name evidence="1" type="ORF">JZ751_007135</name>
</gene>
<evidence type="ECO:0000313" key="2">
    <source>
        <dbReference type="Proteomes" id="UP000824540"/>
    </source>
</evidence>
<dbReference type="EMBL" id="JAFBMS010000015">
    <property type="protein sequence ID" value="KAG9346798.1"/>
    <property type="molecule type" value="Genomic_DNA"/>
</dbReference>
<reference evidence="1" key="1">
    <citation type="thesis" date="2021" institute="BYU ScholarsArchive" country="Provo, UT, USA">
        <title>Applications of and Algorithms for Genome Assembly and Genomic Analyses with an Emphasis on Marine Teleosts.</title>
        <authorList>
            <person name="Pickett B.D."/>
        </authorList>
    </citation>
    <scope>NUCLEOTIDE SEQUENCE</scope>
    <source>
        <strain evidence="1">HI-2016</strain>
    </source>
</reference>
<dbReference type="AlphaFoldDB" id="A0A8T2PBA6"/>
<protein>
    <submittedName>
        <fullName evidence="1">Uncharacterized protein</fullName>
    </submittedName>
</protein>
<keyword evidence="2" id="KW-1185">Reference proteome</keyword>
<proteinExistence type="predicted"/>
<name>A0A8T2PBA6_9TELE</name>
<sequence length="166" mass="18007">MEALGVEHRMQAHVPSTAVHPGDGAKVPAASIPPMARAPSPSQLGKSWALLMMCPFYGIATMARIQLHTYTCSSAGFMLIHLSTMTFSMGKDEELSWALTVTRLVSLSHNALPPDTTVFDTATYIHRVAVTTAASTGTVRKEHRCQVSDAGVWSYQSHRSQTIHTV</sequence>